<comment type="similarity">
    <text evidence="1">Belongs to the PPase class C family. Prune subfamily.</text>
</comment>
<dbReference type="InterPro" id="IPR004097">
    <property type="entry name" value="DHHA2"/>
</dbReference>
<dbReference type="GO" id="GO:0004309">
    <property type="term" value="F:exopolyphosphatase activity"/>
    <property type="evidence" value="ECO:0007669"/>
    <property type="project" value="TreeGrafter"/>
</dbReference>
<dbReference type="STRING" id="307972.A0A2G8JEI8"/>
<evidence type="ECO:0000256" key="1">
    <source>
        <dbReference type="ARBA" id="ARBA00010331"/>
    </source>
</evidence>
<dbReference type="PANTHER" id="PTHR12112">
    <property type="entry name" value="BNIP - RELATED"/>
    <property type="match status" value="1"/>
</dbReference>
<accession>A0A2G8JEI8</accession>
<dbReference type="AlphaFoldDB" id="A0A2G8JEI8"/>
<evidence type="ECO:0000313" key="5">
    <source>
        <dbReference type="Proteomes" id="UP000230750"/>
    </source>
</evidence>
<dbReference type="GO" id="GO:0005737">
    <property type="term" value="C:cytoplasm"/>
    <property type="evidence" value="ECO:0007669"/>
    <property type="project" value="InterPro"/>
</dbReference>
<dbReference type="Proteomes" id="UP000230750">
    <property type="component" value="Unassembled WGS sequence"/>
</dbReference>
<sequence length="417" mass="46287">MLLRLDITPEKSIKTSRYLITYLDAFKEVHVVLGSPACDLDSCFIFNLFMLLVKEMNLNRKSLNGRTCIIHAQSSLQTFLVISNEEFRTIIPVLNIPKEDFLLRTEVVSFLSSQDLDETLLIFRDDIDLSTLAAGSRLKLTLVDHNVLSREDADQLDPCIVQIIDHHDNGRVEEEGREIDIQLEPVGSCTTLVLADILKKSEELLDERIAALAIGTILLDTVNLSTTAGRTTDKDTRVVYTLSRHCPNLLHQEVFDALQKSKFDVTGLSAMDVLRKDFKSVSDQDTTIGLSSIPCSIEEDEMRAKLTSHLTSDAAGLQLEEQSVDCKDLSSFHHGNVGASRKVVLPLVQQFLEEVGVTNQSTTGDEQKPEDRRADGESSVETEDGGSEMKVVDTADLLGSFEPSSQIIILGCTYIAW</sequence>
<comment type="caution">
    <text evidence="4">The sequence shown here is derived from an EMBL/GenBank/DDBJ whole genome shotgun (WGS) entry which is preliminary data.</text>
</comment>
<dbReference type="Gene3D" id="3.90.1640.10">
    <property type="entry name" value="inorganic pyrophosphatase (n-terminal core)"/>
    <property type="match status" value="1"/>
</dbReference>
<dbReference type="SMART" id="SM01131">
    <property type="entry name" value="DHHA2"/>
    <property type="match status" value="1"/>
</dbReference>
<dbReference type="InterPro" id="IPR038222">
    <property type="entry name" value="DHHA2_dom_sf"/>
</dbReference>
<evidence type="ECO:0000256" key="2">
    <source>
        <dbReference type="SAM" id="MobiDB-lite"/>
    </source>
</evidence>
<reference evidence="4 5" key="1">
    <citation type="journal article" date="2017" name="PLoS Biol.">
        <title>The sea cucumber genome provides insights into morphological evolution and visceral regeneration.</title>
        <authorList>
            <person name="Zhang X."/>
            <person name="Sun L."/>
            <person name="Yuan J."/>
            <person name="Sun Y."/>
            <person name="Gao Y."/>
            <person name="Zhang L."/>
            <person name="Li S."/>
            <person name="Dai H."/>
            <person name="Hamel J.F."/>
            <person name="Liu C."/>
            <person name="Yu Y."/>
            <person name="Liu S."/>
            <person name="Lin W."/>
            <person name="Guo K."/>
            <person name="Jin S."/>
            <person name="Xu P."/>
            <person name="Storey K.B."/>
            <person name="Huan P."/>
            <person name="Zhang T."/>
            <person name="Zhou Y."/>
            <person name="Zhang J."/>
            <person name="Lin C."/>
            <person name="Li X."/>
            <person name="Xing L."/>
            <person name="Huo D."/>
            <person name="Sun M."/>
            <person name="Wang L."/>
            <person name="Mercier A."/>
            <person name="Li F."/>
            <person name="Yang H."/>
            <person name="Xiang J."/>
        </authorList>
    </citation>
    <scope>NUCLEOTIDE SEQUENCE [LARGE SCALE GENOMIC DNA]</scope>
    <source>
        <strain evidence="4">Shaxun</strain>
        <tissue evidence="4">Muscle</tissue>
    </source>
</reference>
<dbReference type="OrthoDB" id="374045at2759"/>
<dbReference type="PANTHER" id="PTHR12112:SF39">
    <property type="entry name" value="EG:152A3.5 PROTEIN (FBGN0003116_PN PROTEIN)"/>
    <property type="match status" value="1"/>
</dbReference>
<dbReference type="SUPFAM" id="SSF64182">
    <property type="entry name" value="DHH phosphoesterases"/>
    <property type="match status" value="1"/>
</dbReference>
<dbReference type="EMBL" id="MRZV01002272">
    <property type="protein sequence ID" value="PIK34135.1"/>
    <property type="molecule type" value="Genomic_DNA"/>
</dbReference>
<name>A0A2G8JEI8_STIJA</name>
<gene>
    <name evidence="4" type="ORF">BSL78_29041</name>
</gene>
<dbReference type="InterPro" id="IPR038763">
    <property type="entry name" value="DHH_sf"/>
</dbReference>
<feature type="domain" description="DHHA2" evidence="3">
    <location>
        <begin position="255"/>
        <end position="352"/>
    </location>
</feature>
<feature type="compositionally biased region" description="Basic and acidic residues" evidence="2">
    <location>
        <begin position="365"/>
        <end position="376"/>
    </location>
</feature>
<evidence type="ECO:0000259" key="3">
    <source>
        <dbReference type="SMART" id="SM01131"/>
    </source>
</evidence>
<dbReference type="Gene3D" id="3.10.310.20">
    <property type="entry name" value="DHHA2 domain"/>
    <property type="match status" value="1"/>
</dbReference>
<dbReference type="Pfam" id="PF02833">
    <property type="entry name" value="DHHA2"/>
    <property type="match status" value="1"/>
</dbReference>
<feature type="region of interest" description="Disordered" evidence="2">
    <location>
        <begin position="356"/>
        <end position="388"/>
    </location>
</feature>
<protein>
    <recommendedName>
        <fullName evidence="3">DHHA2 domain-containing protein</fullName>
    </recommendedName>
</protein>
<evidence type="ECO:0000313" key="4">
    <source>
        <dbReference type="EMBL" id="PIK34135.1"/>
    </source>
</evidence>
<keyword evidence="5" id="KW-1185">Reference proteome</keyword>
<organism evidence="4 5">
    <name type="scientific">Stichopus japonicus</name>
    <name type="common">Sea cucumber</name>
    <dbReference type="NCBI Taxonomy" id="307972"/>
    <lineage>
        <taxon>Eukaryota</taxon>
        <taxon>Metazoa</taxon>
        <taxon>Echinodermata</taxon>
        <taxon>Eleutherozoa</taxon>
        <taxon>Echinozoa</taxon>
        <taxon>Holothuroidea</taxon>
        <taxon>Aspidochirotacea</taxon>
        <taxon>Aspidochirotida</taxon>
        <taxon>Stichopodidae</taxon>
        <taxon>Apostichopus</taxon>
    </lineage>
</organism>
<proteinExistence type="inferred from homology"/>